<dbReference type="SMART" id="SM01091">
    <property type="entry name" value="CorC_HlyC"/>
    <property type="match status" value="1"/>
</dbReference>
<protein>
    <submittedName>
        <fullName evidence="13">Hemolysin family protein</fullName>
    </submittedName>
</protein>
<dbReference type="InterPro" id="IPR002550">
    <property type="entry name" value="CNNM"/>
</dbReference>
<evidence type="ECO:0000256" key="10">
    <source>
        <dbReference type="SAM" id="Phobius"/>
    </source>
</evidence>
<evidence type="ECO:0000259" key="12">
    <source>
        <dbReference type="PROSITE" id="PS51846"/>
    </source>
</evidence>
<sequence length="448" mass="50345">MDSIPQQLLVQVILILLNALFAATEIAVLSLNGTKLKKLKEKGDKTADKLLKLVEEPSGFLSTIQIGITLAGFLGSAFAAEGFSDPLVHWLYDDLGFTTFSLGTLNTLAVIVITIILSYFTLIFGELVPKRIAMQKSYEVAKLSCGIVRAVAFVMRPVVAFLSFSTNAILRLLHLKTEAEEEQVSEEEIRMMVDLGEETGVLDEDEKEWITNVFEFDDTPVRDIMVRAGEVIAVSIDATKEEILKLISEEGISRLPVYGENLNDIIGILHAKDFLIELQKKQPFNLKEMLHSAYFVPEQVTADVLFKDMQTRRLHFAVVINEFGEVSGIVTMEDLLEEIVGNIYDEYDDQEQPEIRKLSENKWKVSGNIDIEDLLEEIPLPVEPNDAYDTLGGLVLYMLGSVPKDGTRFRLELEGYSLLVINVDHHRIQEVIIEKNEGHKEQDEAAEQ</sequence>
<evidence type="ECO:0000256" key="8">
    <source>
        <dbReference type="PROSITE-ProRule" id="PRU00703"/>
    </source>
</evidence>
<dbReference type="InterPro" id="IPR000644">
    <property type="entry name" value="CBS_dom"/>
</dbReference>
<feature type="domain" description="CBS" evidence="11">
    <location>
        <begin position="225"/>
        <end position="288"/>
    </location>
</feature>
<feature type="transmembrane region" description="Helical" evidence="10">
    <location>
        <begin position="59"/>
        <end position="80"/>
    </location>
</feature>
<evidence type="ECO:0000313" key="14">
    <source>
        <dbReference type="Proteomes" id="UP000823896"/>
    </source>
</evidence>
<comment type="subcellular location">
    <subcellularLocation>
        <location evidence="1">Membrane</location>
        <topology evidence="1">Multi-pass membrane protein</topology>
    </subcellularLocation>
</comment>
<organism evidence="13 14">
    <name type="scientific">Candidatus Merdibacter merdavium</name>
    <dbReference type="NCBI Taxonomy" id="2838692"/>
    <lineage>
        <taxon>Bacteria</taxon>
        <taxon>Bacillati</taxon>
        <taxon>Bacillota</taxon>
        <taxon>Erysipelotrichia</taxon>
        <taxon>Erysipelotrichales</taxon>
        <taxon>Erysipelotrichaceae</taxon>
        <taxon>Merdibacter</taxon>
    </lineage>
</organism>
<dbReference type="SUPFAM" id="SSF54631">
    <property type="entry name" value="CBS-domain pair"/>
    <property type="match status" value="1"/>
</dbReference>
<evidence type="ECO:0000256" key="2">
    <source>
        <dbReference type="ARBA" id="ARBA00006337"/>
    </source>
</evidence>
<dbReference type="Pfam" id="PF01595">
    <property type="entry name" value="CNNM"/>
    <property type="match status" value="1"/>
</dbReference>
<feature type="transmembrane region" description="Helical" evidence="10">
    <location>
        <begin position="100"/>
        <end position="125"/>
    </location>
</feature>
<keyword evidence="4" id="KW-0677">Repeat</keyword>
<evidence type="ECO:0000256" key="3">
    <source>
        <dbReference type="ARBA" id="ARBA00022692"/>
    </source>
</evidence>
<dbReference type="Proteomes" id="UP000823896">
    <property type="component" value="Unassembled WGS sequence"/>
</dbReference>
<dbReference type="PROSITE" id="PS51846">
    <property type="entry name" value="CNNM"/>
    <property type="match status" value="1"/>
</dbReference>
<comment type="caution">
    <text evidence="13">The sequence shown here is derived from an EMBL/GenBank/DDBJ whole genome shotgun (WGS) entry which is preliminary data.</text>
</comment>
<dbReference type="Pfam" id="PF00571">
    <property type="entry name" value="CBS"/>
    <property type="match status" value="2"/>
</dbReference>
<keyword evidence="5 9" id="KW-1133">Transmembrane helix</keyword>
<proteinExistence type="inferred from homology"/>
<evidence type="ECO:0000256" key="1">
    <source>
        <dbReference type="ARBA" id="ARBA00004141"/>
    </source>
</evidence>
<dbReference type="InterPro" id="IPR005170">
    <property type="entry name" value="Transptr-assoc_dom"/>
</dbReference>
<gene>
    <name evidence="13" type="ORF">H9702_04980</name>
</gene>
<evidence type="ECO:0000313" key="13">
    <source>
        <dbReference type="EMBL" id="HJC36468.1"/>
    </source>
</evidence>
<feature type="domain" description="CNNM transmembrane" evidence="12">
    <location>
        <begin position="1"/>
        <end position="206"/>
    </location>
</feature>
<feature type="domain" description="CBS" evidence="11">
    <location>
        <begin position="289"/>
        <end position="346"/>
    </location>
</feature>
<dbReference type="Pfam" id="PF03471">
    <property type="entry name" value="CorC_HlyC"/>
    <property type="match status" value="1"/>
</dbReference>
<dbReference type="Gene3D" id="3.30.465.10">
    <property type="match status" value="1"/>
</dbReference>
<dbReference type="InterPro" id="IPR044751">
    <property type="entry name" value="Ion_transp-like_CBS"/>
</dbReference>
<dbReference type="InterPro" id="IPR036318">
    <property type="entry name" value="FAD-bd_PCMH-like_sf"/>
</dbReference>
<feature type="transmembrane region" description="Helical" evidence="10">
    <location>
        <begin position="146"/>
        <end position="164"/>
    </location>
</feature>
<dbReference type="SMART" id="SM00116">
    <property type="entry name" value="CBS"/>
    <property type="match status" value="2"/>
</dbReference>
<evidence type="ECO:0000256" key="7">
    <source>
        <dbReference type="ARBA" id="ARBA00023136"/>
    </source>
</evidence>
<dbReference type="GO" id="GO:0005886">
    <property type="term" value="C:plasma membrane"/>
    <property type="evidence" value="ECO:0007669"/>
    <property type="project" value="TreeGrafter"/>
</dbReference>
<dbReference type="EMBL" id="DWWM01000029">
    <property type="protein sequence ID" value="HJC36468.1"/>
    <property type="molecule type" value="Genomic_DNA"/>
</dbReference>
<keyword evidence="7 9" id="KW-0472">Membrane</keyword>
<reference evidence="13" key="2">
    <citation type="submission" date="2021-04" db="EMBL/GenBank/DDBJ databases">
        <authorList>
            <person name="Gilroy R."/>
        </authorList>
    </citation>
    <scope>NUCLEOTIDE SEQUENCE</scope>
    <source>
        <strain evidence="13">CHK187-11901</strain>
    </source>
</reference>
<dbReference type="SUPFAM" id="SSF56176">
    <property type="entry name" value="FAD-binding/transporter-associated domain-like"/>
    <property type="match status" value="1"/>
</dbReference>
<dbReference type="AlphaFoldDB" id="A0A9D2NTJ4"/>
<dbReference type="GO" id="GO:0050660">
    <property type="term" value="F:flavin adenine dinucleotide binding"/>
    <property type="evidence" value="ECO:0007669"/>
    <property type="project" value="InterPro"/>
</dbReference>
<dbReference type="InterPro" id="IPR046342">
    <property type="entry name" value="CBS_dom_sf"/>
</dbReference>
<evidence type="ECO:0000256" key="4">
    <source>
        <dbReference type="ARBA" id="ARBA00022737"/>
    </source>
</evidence>
<accession>A0A9D2NTJ4</accession>
<dbReference type="InterPro" id="IPR016169">
    <property type="entry name" value="FAD-bd_PCMH_sub2"/>
</dbReference>
<evidence type="ECO:0000259" key="11">
    <source>
        <dbReference type="PROSITE" id="PS51371"/>
    </source>
</evidence>
<dbReference type="CDD" id="cd04590">
    <property type="entry name" value="CBS_pair_CorC_HlyC_assoc"/>
    <property type="match status" value="1"/>
</dbReference>
<dbReference type="Gene3D" id="3.10.580.10">
    <property type="entry name" value="CBS-domain"/>
    <property type="match status" value="1"/>
</dbReference>
<feature type="transmembrane region" description="Helical" evidence="10">
    <location>
        <begin position="12"/>
        <end position="32"/>
    </location>
</feature>
<evidence type="ECO:0000256" key="5">
    <source>
        <dbReference type="ARBA" id="ARBA00022989"/>
    </source>
</evidence>
<reference evidence="13" key="1">
    <citation type="journal article" date="2021" name="PeerJ">
        <title>Extensive microbial diversity within the chicken gut microbiome revealed by metagenomics and culture.</title>
        <authorList>
            <person name="Gilroy R."/>
            <person name="Ravi A."/>
            <person name="Getino M."/>
            <person name="Pursley I."/>
            <person name="Horton D.L."/>
            <person name="Alikhan N.F."/>
            <person name="Baker D."/>
            <person name="Gharbi K."/>
            <person name="Hall N."/>
            <person name="Watson M."/>
            <person name="Adriaenssens E.M."/>
            <person name="Foster-Nyarko E."/>
            <person name="Jarju S."/>
            <person name="Secka A."/>
            <person name="Antonio M."/>
            <person name="Oren A."/>
            <person name="Chaudhuri R.R."/>
            <person name="La Ragione R."/>
            <person name="Hildebrand F."/>
            <person name="Pallen M.J."/>
        </authorList>
    </citation>
    <scope>NUCLEOTIDE SEQUENCE</scope>
    <source>
        <strain evidence="13">CHK187-11901</strain>
    </source>
</reference>
<comment type="similarity">
    <text evidence="2">Belongs to the UPF0053 family.</text>
</comment>
<dbReference type="PROSITE" id="PS51371">
    <property type="entry name" value="CBS"/>
    <property type="match status" value="2"/>
</dbReference>
<dbReference type="FunFam" id="3.10.580.10:FF:000002">
    <property type="entry name" value="Magnesium/cobalt efflux protein CorC"/>
    <property type="match status" value="1"/>
</dbReference>
<evidence type="ECO:0000256" key="6">
    <source>
        <dbReference type="ARBA" id="ARBA00023122"/>
    </source>
</evidence>
<dbReference type="PANTHER" id="PTHR22777">
    <property type="entry name" value="HEMOLYSIN-RELATED"/>
    <property type="match status" value="1"/>
</dbReference>
<keyword evidence="3 9" id="KW-0812">Transmembrane</keyword>
<name>A0A9D2NTJ4_9FIRM</name>
<keyword evidence="6 8" id="KW-0129">CBS domain</keyword>
<dbReference type="PANTHER" id="PTHR22777:SF17">
    <property type="entry name" value="UPF0053 PROTEIN SLL0260"/>
    <property type="match status" value="1"/>
</dbReference>
<evidence type="ECO:0000256" key="9">
    <source>
        <dbReference type="PROSITE-ProRule" id="PRU01193"/>
    </source>
</evidence>